<dbReference type="RefSeq" id="YP_010097670.1">
    <property type="nucleotide sequence ID" value="NC_055760.1"/>
</dbReference>
<dbReference type="Proteomes" id="UP000257554">
    <property type="component" value="Segment"/>
</dbReference>
<dbReference type="InterPro" id="IPR026325">
    <property type="entry name" value="DUF932"/>
</dbReference>
<evidence type="ECO:0008006" key="3">
    <source>
        <dbReference type="Google" id="ProtNLM"/>
    </source>
</evidence>
<name>A0A345MT28_9CAUD</name>
<protein>
    <recommendedName>
        <fullName evidence="3">DUF945 domain-containing protein</fullName>
    </recommendedName>
</protein>
<dbReference type="GeneID" id="76971899"/>
<dbReference type="NCBIfam" id="TIGR03299">
    <property type="entry name" value="LGT_TIGR03299"/>
    <property type="match status" value="1"/>
</dbReference>
<organism evidence="1 2">
    <name type="scientific">crAssphage sp. isolate ctbg_1</name>
    <dbReference type="NCBI Taxonomy" id="2989854"/>
    <lineage>
        <taxon>Viruses</taxon>
        <taxon>Duplodnaviria</taxon>
        <taxon>Heunggongvirae</taxon>
        <taxon>Uroviricota</taxon>
        <taxon>Caudoviricetes</taxon>
        <taxon>Crassvirales</taxon>
        <taxon>Intestiviridae</taxon>
        <taxon>Crudevirinae</taxon>
        <taxon>Whopevirus</taxon>
        <taxon>Whopevirus animalis</taxon>
    </lineage>
</organism>
<evidence type="ECO:0000313" key="2">
    <source>
        <dbReference type="Proteomes" id="UP000257554"/>
    </source>
</evidence>
<proteinExistence type="predicted"/>
<dbReference type="EMBL" id="MH616963">
    <property type="protein sequence ID" value="AXH74528.1"/>
    <property type="molecule type" value="Genomic_DNA"/>
</dbReference>
<accession>A0A345MT28</accession>
<reference evidence="1 2" key="1">
    <citation type="submission" date="2018-07" db="EMBL/GenBank/DDBJ databases">
        <title>Uncovering a Universe of Circular DNA Viruses in Animal Metagenomes.</title>
        <authorList>
            <person name="Tisza M."/>
            <person name="Buck C."/>
            <person name="Pastrana D."/>
            <person name="Welch N."/>
            <person name="Peretti A."/>
        </authorList>
    </citation>
    <scope>NUCLEOTIDE SEQUENCE [LARGE SCALE GENOMIC DNA]</scope>
    <source>
        <strain evidence="1">Ctbg_1</strain>
    </source>
</reference>
<evidence type="ECO:0000313" key="1">
    <source>
        <dbReference type="EMBL" id="AXH74528.1"/>
    </source>
</evidence>
<sequence>MATVKGNVFTFKGVTDVSDCLTAQDVMKKAHLDWTVAKGEVYGKMPGEVDFNNPENFTPNDFYHGSNTYKPIDNIFHIYRTDKNIPLGIVKARYTPVQNTDAFKFFNDVIGKDDVSWYTAGCSGHGEKIFVSAKLSDTVLVNGKDPIEQYLVFSTSHDGSSGVRIMLTPIRLVCFNAMNSAIRNATSFITLRHTNSVHSKITEAQEILGITRKKIDFFAQCMEQMTKIKADDNTALDIFSQIIFSEKELETLAYKKYTVNDLARRNYNAMDDANISTKKVNQFCDMITYYHTGAGQREYLGTGYGVYNAINGYYSNCKNDEGIKRMDKLLYGEHATKIKKAGDLVLCLK</sequence>
<dbReference type="Pfam" id="PF06067">
    <property type="entry name" value="DUF932"/>
    <property type="match status" value="1"/>
</dbReference>
<dbReference type="InterPro" id="IPR017686">
    <property type="entry name" value="Phg/plasmid-like_prot"/>
</dbReference>
<keyword evidence="2" id="KW-1185">Reference proteome</keyword>